<dbReference type="Proteomes" id="UP000322214">
    <property type="component" value="Chromosome"/>
</dbReference>
<feature type="domain" description="3-hydroxyacyl-CoA dehydrogenase C-terminal" evidence="14">
    <location>
        <begin position="507"/>
        <end position="600"/>
    </location>
</feature>
<keyword evidence="8" id="KW-0520">NAD</keyword>
<dbReference type="InterPro" id="IPR029045">
    <property type="entry name" value="ClpP/crotonase-like_dom_sf"/>
</dbReference>
<comment type="similarity">
    <text evidence="13">Belongs to the enoyl-CoA hydratase/isomerase family.</text>
</comment>
<keyword evidence="7" id="KW-0560">Oxidoreductase</keyword>
<protein>
    <recommendedName>
        <fullName evidence="4">enoyl-CoA hydratase</fullName>
        <ecNumber evidence="4">4.2.1.17</ecNumber>
    </recommendedName>
</protein>
<evidence type="ECO:0000256" key="7">
    <source>
        <dbReference type="ARBA" id="ARBA00023002"/>
    </source>
</evidence>
<dbReference type="Gene3D" id="3.40.50.720">
    <property type="entry name" value="NAD(P)-binding Rossmann-like Domain"/>
    <property type="match status" value="1"/>
</dbReference>
<dbReference type="EMBL" id="CP042912">
    <property type="protein sequence ID" value="QEG20630.1"/>
    <property type="molecule type" value="Genomic_DNA"/>
</dbReference>
<dbReference type="OrthoDB" id="9771883at2"/>
<gene>
    <name evidence="16" type="primary">fadB_1</name>
    <name evidence="16" type="ORF">MFFC18_04800</name>
</gene>
<dbReference type="InterPro" id="IPR001753">
    <property type="entry name" value="Enoyl-CoA_hydra/iso"/>
</dbReference>
<dbReference type="EC" id="4.2.1.17" evidence="4"/>
<reference evidence="16 17" key="1">
    <citation type="submission" date="2019-08" db="EMBL/GenBank/DDBJ databases">
        <title>Deep-cultivation of Planctomycetes and their phenomic and genomic characterization uncovers novel biology.</title>
        <authorList>
            <person name="Wiegand S."/>
            <person name="Jogler M."/>
            <person name="Boedeker C."/>
            <person name="Pinto D."/>
            <person name="Vollmers J."/>
            <person name="Rivas-Marin E."/>
            <person name="Kohn T."/>
            <person name="Peeters S.H."/>
            <person name="Heuer A."/>
            <person name="Rast P."/>
            <person name="Oberbeckmann S."/>
            <person name="Bunk B."/>
            <person name="Jeske O."/>
            <person name="Meyerdierks A."/>
            <person name="Storesund J.E."/>
            <person name="Kallscheuer N."/>
            <person name="Luecker S."/>
            <person name="Lage O.M."/>
            <person name="Pohl T."/>
            <person name="Merkel B.J."/>
            <person name="Hornburger P."/>
            <person name="Mueller R.-W."/>
            <person name="Bruemmer F."/>
            <person name="Labrenz M."/>
            <person name="Spormann A.M."/>
            <person name="Op den Camp H."/>
            <person name="Overmann J."/>
            <person name="Amann R."/>
            <person name="Jetten M.S.M."/>
            <person name="Mascher T."/>
            <person name="Medema M.H."/>
            <person name="Devos D.P."/>
            <person name="Kaster A.-K."/>
            <person name="Ovreas L."/>
            <person name="Rohde M."/>
            <person name="Galperin M.Y."/>
            <person name="Jogler C."/>
        </authorList>
    </citation>
    <scope>NUCLEOTIDE SEQUENCE [LARGE SCALE GENOMIC DNA]</scope>
    <source>
        <strain evidence="16 17">FC18</strain>
    </source>
</reference>
<dbReference type="UniPathway" id="UPA00659"/>
<evidence type="ECO:0000256" key="9">
    <source>
        <dbReference type="ARBA" id="ARBA00023098"/>
    </source>
</evidence>
<dbReference type="Gene3D" id="3.90.226.10">
    <property type="entry name" value="2-enoyl-CoA Hydratase, Chain A, domain 1"/>
    <property type="match status" value="1"/>
</dbReference>
<evidence type="ECO:0000313" key="16">
    <source>
        <dbReference type="EMBL" id="QEG20630.1"/>
    </source>
</evidence>
<dbReference type="Pfam" id="PF00378">
    <property type="entry name" value="ECH_1"/>
    <property type="match status" value="1"/>
</dbReference>
<keyword evidence="6" id="KW-0442">Lipid degradation</keyword>
<dbReference type="InterPro" id="IPR008927">
    <property type="entry name" value="6-PGluconate_DH-like_C_sf"/>
</dbReference>
<accession>A0A5B9P6S7</accession>
<evidence type="ECO:0000256" key="13">
    <source>
        <dbReference type="RuleBase" id="RU003707"/>
    </source>
</evidence>
<dbReference type="InterPro" id="IPR006176">
    <property type="entry name" value="3-OHacyl-CoA_DH_NAD-bd"/>
</dbReference>
<keyword evidence="10" id="KW-0456">Lyase</keyword>
<dbReference type="SUPFAM" id="SSF52096">
    <property type="entry name" value="ClpP/crotonase"/>
    <property type="match status" value="1"/>
</dbReference>
<dbReference type="STRING" id="980251.GCA_001642875_02335"/>
<evidence type="ECO:0000256" key="5">
    <source>
        <dbReference type="ARBA" id="ARBA00022832"/>
    </source>
</evidence>
<dbReference type="SUPFAM" id="SSF51735">
    <property type="entry name" value="NAD(P)-binding Rossmann-fold domains"/>
    <property type="match status" value="1"/>
</dbReference>
<dbReference type="Pfam" id="PF02737">
    <property type="entry name" value="3HCDH_N"/>
    <property type="match status" value="1"/>
</dbReference>
<keyword evidence="5" id="KW-0276">Fatty acid metabolism</keyword>
<dbReference type="PANTHER" id="PTHR43612">
    <property type="entry name" value="TRIFUNCTIONAL ENZYME SUBUNIT ALPHA"/>
    <property type="match status" value="1"/>
</dbReference>
<evidence type="ECO:0000256" key="11">
    <source>
        <dbReference type="ARBA" id="ARBA00023268"/>
    </source>
</evidence>
<keyword evidence="9" id="KW-0443">Lipid metabolism</keyword>
<comment type="catalytic activity">
    <reaction evidence="12">
        <text>a (3S)-3-hydroxyacyl-CoA + NAD(+) = a 3-oxoacyl-CoA + NADH + H(+)</text>
        <dbReference type="Rhea" id="RHEA:22432"/>
        <dbReference type="ChEBI" id="CHEBI:15378"/>
        <dbReference type="ChEBI" id="CHEBI:57318"/>
        <dbReference type="ChEBI" id="CHEBI:57540"/>
        <dbReference type="ChEBI" id="CHEBI:57945"/>
        <dbReference type="ChEBI" id="CHEBI:90726"/>
        <dbReference type="EC" id="1.1.1.35"/>
    </reaction>
</comment>
<comment type="similarity">
    <text evidence="3">In the N-terminal section; belongs to the enoyl-CoA hydratase/isomerase family.</text>
</comment>
<organism evidence="16 17">
    <name type="scientific">Mariniblastus fucicola</name>
    <dbReference type="NCBI Taxonomy" id="980251"/>
    <lineage>
        <taxon>Bacteria</taxon>
        <taxon>Pseudomonadati</taxon>
        <taxon>Planctomycetota</taxon>
        <taxon>Planctomycetia</taxon>
        <taxon>Pirellulales</taxon>
        <taxon>Pirellulaceae</taxon>
        <taxon>Mariniblastus</taxon>
    </lineage>
</organism>
<evidence type="ECO:0000256" key="6">
    <source>
        <dbReference type="ARBA" id="ARBA00022963"/>
    </source>
</evidence>
<dbReference type="AlphaFoldDB" id="A0A5B9P6S7"/>
<dbReference type="PANTHER" id="PTHR43612:SF3">
    <property type="entry name" value="TRIFUNCTIONAL ENZYME SUBUNIT ALPHA, MITOCHONDRIAL"/>
    <property type="match status" value="1"/>
</dbReference>
<name>A0A5B9P6S7_9BACT</name>
<dbReference type="CDD" id="cd06558">
    <property type="entry name" value="crotonase-like"/>
    <property type="match status" value="1"/>
</dbReference>
<evidence type="ECO:0000259" key="15">
    <source>
        <dbReference type="Pfam" id="PF02737"/>
    </source>
</evidence>
<dbReference type="GO" id="GO:0070403">
    <property type="term" value="F:NAD+ binding"/>
    <property type="evidence" value="ECO:0007669"/>
    <property type="project" value="InterPro"/>
</dbReference>
<dbReference type="InterPro" id="IPR050136">
    <property type="entry name" value="FA_oxidation_alpha_subunit"/>
</dbReference>
<dbReference type="PROSITE" id="PS00067">
    <property type="entry name" value="3HCDH"/>
    <property type="match status" value="1"/>
</dbReference>
<comment type="similarity">
    <text evidence="2">In the central section; belongs to the 3-hydroxyacyl-CoA dehydrogenase family.</text>
</comment>
<evidence type="ECO:0000256" key="3">
    <source>
        <dbReference type="ARBA" id="ARBA00008750"/>
    </source>
</evidence>
<dbReference type="SUPFAM" id="SSF48179">
    <property type="entry name" value="6-phosphogluconate dehydrogenase C-terminal domain-like"/>
    <property type="match status" value="2"/>
</dbReference>
<proteinExistence type="inferred from homology"/>
<dbReference type="RefSeq" id="WP_148618594.1">
    <property type="nucleotide sequence ID" value="NZ_CP042912.1"/>
</dbReference>
<dbReference type="Gene3D" id="1.10.1040.50">
    <property type="match status" value="1"/>
</dbReference>
<feature type="domain" description="3-hydroxyacyl-CoA dehydrogenase NAD binding" evidence="15">
    <location>
        <begin position="343"/>
        <end position="505"/>
    </location>
</feature>
<dbReference type="PROSITE" id="PS00166">
    <property type="entry name" value="ENOYL_COA_HYDRATASE"/>
    <property type="match status" value="1"/>
</dbReference>
<comment type="pathway">
    <text evidence="1">Lipid metabolism; fatty acid beta-oxidation.</text>
</comment>
<dbReference type="Pfam" id="PF00725">
    <property type="entry name" value="3HCDH"/>
    <property type="match status" value="1"/>
</dbReference>
<evidence type="ECO:0000256" key="2">
    <source>
        <dbReference type="ARBA" id="ARBA00007005"/>
    </source>
</evidence>
<dbReference type="InterPro" id="IPR006180">
    <property type="entry name" value="3-OHacyl-CoA_DH_CS"/>
</dbReference>
<dbReference type="GO" id="GO:0006635">
    <property type="term" value="P:fatty acid beta-oxidation"/>
    <property type="evidence" value="ECO:0007669"/>
    <property type="project" value="UniProtKB-UniPathway"/>
</dbReference>
<dbReference type="GO" id="GO:0004300">
    <property type="term" value="F:enoyl-CoA hydratase activity"/>
    <property type="evidence" value="ECO:0007669"/>
    <property type="project" value="UniProtKB-EC"/>
</dbReference>
<evidence type="ECO:0000259" key="14">
    <source>
        <dbReference type="Pfam" id="PF00725"/>
    </source>
</evidence>
<evidence type="ECO:0000256" key="8">
    <source>
        <dbReference type="ARBA" id="ARBA00023027"/>
    </source>
</evidence>
<evidence type="ECO:0000256" key="4">
    <source>
        <dbReference type="ARBA" id="ARBA00012076"/>
    </source>
</evidence>
<sequence length="714" mass="77605">MNRQEMLGQNLITGSTFLHMPSSKIVQLGFPQPDIAVIRMDTPERPGNVLDEQLFAELDSAIESLLEREDLRGAILVSSKPKIFVAGADLRRIQKTADFSDEQVIEFCEQGRAVMRKFSSGHFPTVAAIHGAAVGGGLEIALWCDYRIATDHRATKLGLPEVKLGLVPGWAGTSRLPRLSGFEAAVQLTTSGELISSSAAKEIGMIDAVVPCNDATESESLLEADAIRLLQAVKKTDWLAKRKLLEGPVQNYGDAESIVADAAKAIVANRDVFLFAPTVVLEHLARTATLDAADSEASESIAMAQVYGSPANRGLLHHYFLVRHNHKNPGLVDTSLATQKVSKLGIVGAGLMGESIATRCAAANLEIRLLDANPGAAQSAADRINDSTSSNLAKAIDSYDELEGVDLVIESVVETLNVKKSVLQKIQSAENTPDWIASNTSAIQIESMSGDLQHPESFCGIHFCHPKLMSLVEVICGPDTDEQTVADAVAFVRQLRMMPVAINDCPGFVVNRLLAAMLNESLKLYSEGYSIESIDLAMRDFGFRGGPFEIIDIIGADTCMYAGRSMWENGLKCVSLSPILPRMVKKNLLGRKSGTGFYRYESLEAEGIFDASIDDLLNDYRSPKPDSELNTESIAARILAQVAREASFILEEEIVRDARDIDLCIVHGLSFPAHRGGILFWADQIGIDTLNRLLGDETSPLLQRMELKGLSFHE</sequence>
<evidence type="ECO:0000256" key="1">
    <source>
        <dbReference type="ARBA" id="ARBA00005005"/>
    </source>
</evidence>
<dbReference type="KEGG" id="mff:MFFC18_04800"/>
<evidence type="ECO:0000256" key="12">
    <source>
        <dbReference type="ARBA" id="ARBA00049556"/>
    </source>
</evidence>
<dbReference type="InterPro" id="IPR006108">
    <property type="entry name" value="3HC_DH_C"/>
</dbReference>
<keyword evidence="17" id="KW-1185">Reference proteome</keyword>
<dbReference type="GO" id="GO:0016509">
    <property type="term" value="F:long-chain (3S)-3-hydroxyacyl-CoA dehydrogenase (NAD+) activity"/>
    <property type="evidence" value="ECO:0007669"/>
    <property type="project" value="TreeGrafter"/>
</dbReference>
<dbReference type="InterPro" id="IPR018376">
    <property type="entry name" value="Enoyl-CoA_hyd/isom_CS"/>
</dbReference>
<keyword evidence="11" id="KW-0511">Multifunctional enzyme</keyword>
<evidence type="ECO:0000313" key="17">
    <source>
        <dbReference type="Proteomes" id="UP000322214"/>
    </source>
</evidence>
<evidence type="ECO:0000256" key="10">
    <source>
        <dbReference type="ARBA" id="ARBA00023239"/>
    </source>
</evidence>
<dbReference type="InterPro" id="IPR036291">
    <property type="entry name" value="NAD(P)-bd_dom_sf"/>
</dbReference>